<dbReference type="InterPro" id="IPR033911">
    <property type="entry name" value="MetRS_core"/>
</dbReference>
<keyword evidence="20" id="KW-1185">Reference proteome</keyword>
<dbReference type="GO" id="GO:0046872">
    <property type="term" value="F:metal ion binding"/>
    <property type="evidence" value="ECO:0007669"/>
    <property type="project" value="UniProtKB-KW"/>
</dbReference>
<dbReference type="Gene3D" id="3.40.50.620">
    <property type="entry name" value="HUPs"/>
    <property type="match status" value="1"/>
</dbReference>
<feature type="binding site" evidence="16">
    <location>
        <position position="337"/>
    </location>
    <ligand>
        <name>ATP</name>
        <dbReference type="ChEBI" id="CHEBI:30616"/>
    </ligand>
</feature>
<feature type="binding site" evidence="16">
    <location>
        <position position="159"/>
    </location>
    <ligand>
        <name>Zn(2+)</name>
        <dbReference type="ChEBI" id="CHEBI:29105"/>
    </ligand>
</feature>
<dbReference type="InterPro" id="IPR014758">
    <property type="entry name" value="Met-tRNA_synth"/>
</dbReference>
<organism evidence="19 20">
    <name type="scientific">Ilyomonas limi</name>
    <dbReference type="NCBI Taxonomy" id="2575867"/>
    <lineage>
        <taxon>Bacteria</taxon>
        <taxon>Pseudomonadati</taxon>
        <taxon>Bacteroidota</taxon>
        <taxon>Chitinophagia</taxon>
        <taxon>Chitinophagales</taxon>
        <taxon>Chitinophagaceae</taxon>
        <taxon>Ilyomonas</taxon>
    </lineage>
</organism>
<dbReference type="Gene3D" id="2.40.50.140">
    <property type="entry name" value="Nucleic acid-binding proteins"/>
    <property type="match status" value="1"/>
</dbReference>
<reference evidence="19 20" key="1">
    <citation type="submission" date="2019-05" db="EMBL/GenBank/DDBJ databases">
        <title>Panacibacter sp. strain 17mud1-8 Genome sequencing and assembly.</title>
        <authorList>
            <person name="Chhetri G."/>
        </authorList>
    </citation>
    <scope>NUCLEOTIDE SEQUENCE [LARGE SCALE GENOMIC DNA]</scope>
    <source>
        <strain evidence="19 20">17mud1-8</strain>
    </source>
</reference>
<dbReference type="OrthoDB" id="9810191at2"/>
<evidence type="ECO:0000256" key="3">
    <source>
        <dbReference type="ARBA" id="ARBA00008258"/>
    </source>
</evidence>
<dbReference type="Pfam" id="PF19303">
    <property type="entry name" value="Anticodon_3"/>
    <property type="match status" value="1"/>
</dbReference>
<dbReference type="NCBIfam" id="TIGR00398">
    <property type="entry name" value="metG"/>
    <property type="match status" value="1"/>
</dbReference>
<evidence type="ECO:0000256" key="15">
    <source>
        <dbReference type="ARBA" id="ARBA00047364"/>
    </source>
</evidence>
<dbReference type="InterPro" id="IPR014729">
    <property type="entry name" value="Rossmann-like_a/b/a_fold"/>
</dbReference>
<evidence type="ECO:0000256" key="16">
    <source>
        <dbReference type="HAMAP-Rule" id="MF_00098"/>
    </source>
</evidence>
<dbReference type="PRINTS" id="PR01041">
    <property type="entry name" value="TRNASYNTHMET"/>
</dbReference>
<name>A0A4U3L2Z5_9BACT</name>
<keyword evidence="12 16" id="KW-0694">RNA-binding</keyword>
<keyword evidence="5 16" id="KW-0963">Cytoplasm</keyword>
<keyword evidence="13 16" id="KW-0648">Protein biosynthesis</keyword>
<dbReference type="FunFam" id="2.20.28.20:FF:000001">
    <property type="entry name" value="Methionine--tRNA ligase"/>
    <property type="match status" value="1"/>
</dbReference>
<feature type="short sequence motif" description="'HIGH' region" evidence="16">
    <location>
        <begin position="14"/>
        <end position="24"/>
    </location>
</feature>
<dbReference type="NCBIfam" id="TIGR00399">
    <property type="entry name" value="metG_C_term"/>
    <property type="match status" value="1"/>
</dbReference>
<dbReference type="CDD" id="cd07957">
    <property type="entry name" value="Anticodon_Ia_Met"/>
    <property type="match status" value="1"/>
</dbReference>
<evidence type="ECO:0000256" key="8">
    <source>
        <dbReference type="ARBA" id="ARBA00022723"/>
    </source>
</evidence>
<dbReference type="CDD" id="cd00814">
    <property type="entry name" value="MetRS_core"/>
    <property type="match status" value="1"/>
</dbReference>
<dbReference type="HAMAP" id="MF_00098">
    <property type="entry name" value="Met_tRNA_synth_type1"/>
    <property type="match status" value="1"/>
</dbReference>
<dbReference type="InterPro" id="IPR002547">
    <property type="entry name" value="tRNA-bd_dom"/>
</dbReference>
<comment type="subunit">
    <text evidence="4 16">Homodimer.</text>
</comment>
<evidence type="ECO:0000256" key="5">
    <source>
        <dbReference type="ARBA" id="ARBA00022490"/>
    </source>
</evidence>
<dbReference type="InterPro" id="IPR015413">
    <property type="entry name" value="Methionyl/Leucyl_tRNA_Synth"/>
</dbReference>
<feature type="binding site" evidence="16">
    <location>
        <position position="149"/>
    </location>
    <ligand>
        <name>Zn(2+)</name>
        <dbReference type="ChEBI" id="CHEBI:29105"/>
    </ligand>
</feature>
<comment type="catalytic activity">
    <reaction evidence="15 16">
        <text>tRNA(Met) + L-methionine + ATP = L-methionyl-tRNA(Met) + AMP + diphosphate</text>
        <dbReference type="Rhea" id="RHEA:13481"/>
        <dbReference type="Rhea" id="RHEA-COMP:9667"/>
        <dbReference type="Rhea" id="RHEA-COMP:9698"/>
        <dbReference type="ChEBI" id="CHEBI:30616"/>
        <dbReference type="ChEBI" id="CHEBI:33019"/>
        <dbReference type="ChEBI" id="CHEBI:57844"/>
        <dbReference type="ChEBI" id="CHEBI:78442"/>
        <dbReference type="ChEBI" id="CHEBI:78530"/>
        <dbReference type="ChEBI" id="CHEBI:456215"/>
        <dbReference type="EC" id="6.1.1.10"/>
    </reaction>
</comment>
<dbReference type="GO" id="GO:0000049">
    <property type="term" value="F:tRNA binding"/>
    <property type="evidence" value="ECO:0007669"/>
    <property type="project" value="UniProtKB-UniRule"/>
</dbReference>
<evidence type="ECO:0000313" key="20">
    <source>
        <dbReference type="Proteomes" id="UP000305848"/>
    </source>
</evidence>
<dbReference type="Pfam" id="PF09334">
    <property type="entry name" value="tRNA-synt_1g"/>
    <property type="match status" value="1"/>
</dbReference>
<dbReference type="GO" id="GO:0005829">
    <property type="term" value="C:cytosol"/>
    <property type="evidence" value="ECO:0007669"/>
    <property type="project" value="TreeGrafter"/>
</dbReference>
<dbReference type="FunFam" id="2.40.50.140:FF:000042">
    <property type="entry name" value="Methionine--tRNA ligase"/>
    <property type="match status" value="1"/>
</dbReference>
<feature type="binding site" evidence="16">
    <location>
        <position position="146"/>
    </location>
    <ligand>
        <name>Zn(2+)</name>
        <dbReference type="ChEBI" id="CHEBI:29105"/>
    </ligand>
</feature>
<protein>
    <recommendedName>
        <fullName evidence="16">Methionine--tRNA ligase</fullName>
        <ecNumber evidence="16">6.1.1.10</ecNumber>
    </recommendedName>
    <alternativeName>
        <fullName evidence="16">Methionyl-tRNA synthetase</fullName>
        <shortName evidence="16">MetRS</shortName>
    </alternativeName>
</protein>
<gene>
    <name evidence="16 19" type="primary">metG</name>
    <name evidence="19" type="ORF">FC093_11065</name>
</gene>
<evidence type="ECO:0000256" key="6">
    <source>
        <dbReference type="ARBA" id="ARBA00022555"/>
    </source>
</evidence>
<feature type="short sequence motif" description="'KMSKS' region" evidence="16">
    <location>
        <begin position="334"/>
        <end position="338"/>
    </location>
</feature>
<keyword evidence="8 16" id="KW-0479">Metal-binding</keyword>
<dbReference type="AlphaFoldDB" id="A0A4U3L2Z5"/>
<keyword evidence="9 16" id="KW-0547">Nucleotide-binding</keyword>
<dbReference type="SUPFAM" id="SSF52374">
    <property type="entry name" value="Nucleotidylyl transferase"/>
    <property type="match status" value="1"/>
</dbReference>
<dbReference type="PANTHER" id="PTHR45765:SF1">
    <property type="entry name" value="METHIONINE--TRNA LIGASE, CYTOPLASMIC"/>
    <property type="match status" value="1"/>
</dbReference>
<dbReference type="SUPFAM" id="SSF47323">
    <property type="entry name" value="Anticodon-binding domain of a subclass of class I aminoacyl-tRNA synthetases"/>
    <property type="match status" value="1"/>
</dbReference>
<keyword evidence="6 16" id="KW-0820">tRNA-binding</keyword>
<dbReference type="InterPro" id="IPR009080">
    <property type="entry name" value="tRNAsynth_Ia_anticodon-bd"/>
</dbReference>
<keyword evidence="11 16" id="KW-0067">ATP-binding</keyword>
<comment type="cofactor">
    <cofactor evidence="16">
        <name>Zn(2+)</name>
        <dbReference type="ChEBI" id="CHEBI:29105"/>
    </cofactor>
    <text evidence="16">Binds 1 zinc ion per subunit.</text>
</comment>
<dbReference type="GO" id="GO:0005524">
    <property type="term" value="F:ATP binding"/>
    <property type="evidence" value="ECO:0007669"/>
    <property type="project" value="UniProtKB-UniRule"/>
</dbReference>
<dbReference type="RefSeq" id="WP_137261837.1">
    <property type="nucleotide sequence ID" value="NZ_SZQL01000007.1"/>
</dbReference>
<comment type="caution">
    <text evidence="19">The sequence shown here is derived from an EMBL/GenBank/DDBJ whole genome shotgun (WGS) entry which is preliminary data.</text>
</comment>
<dbReference type="InterPro" id="IPR012340">
    <property type="entry name" value="NA-bd_OB-fold"/>
</dbReference>
<dbReference type="PANTHER" id="PTHR45765">
    <property type="entry name" value="METHIONINE--TRNA LIGASE"/>
    <property type="match status" value="1"/>
</dbReference>
<dbReference type="EC" id="6.1.1.10" evidence="16"/>
<evidence type="ECO:0000256" key="4">
    <source>
        <dbReference type="ARBA" id="ARBA00011738"/>
    </source>
</evidence>
<dbReference type="InterPro" id="IPR004495">
    <property type="entry name" value="Met-tRNA-synth_bsu_C"/>
</dbReference>
<dbReference type="EMBL" id="SZQL01000007">
    <property type="protein sequence ID" value="TKK68649.1"/>
    <property type="molecule type" value="Genomic_DNA"/>
</dbReference>
<dbReference type="Proteomes" id="UP000305848">
    <property type="component" value="Unassembled WGS sequence"/>
</dbReference>
<keyword evidence="10 16" id="KW-0862">Zinc</keyword>
<dbReference type="Gene3D" id="1.10.730.10">
    <property type="entry name" value="Isoleucyl-tRNA Synthetase, Domain 1"/>
    <property type="match status" value="1"/>
</dbReference>
<evidence type="ECO:0000256" key="2">
    <source>
        <dbReference type="ARBA" id="ARBA00004496"/>
    </source>
</evidence>
<dbReference type="SUPFAM" id="SSF57770">
    <property type="entry name" value="Methionyl-tRNA synthetase (MetRS), Zn-domain"/>
    <property type="match status" value="1"/>
</dbReference>
<dbReference type="Pfam" id="PF01588">
    <property type="entry name" value="tRNA_bind"/>
    <property type="match status" value="1"/>
</dbReference>
<comment type="subcellular location">
    <subcellularLocation>
        <location evidence="2 16">Cytoplasm</location>
    </subcellularLocation>
</comment>
<comment type="similarity">
    <text evidence="3 16">Belongs to the class-I aminoacyl-tRNA synthetase family. MetG type 1 subfamily.</text>
</comment>
<evidence type="ECO:0000256" key="14">
    <source>
        <dbReference type="ARBA" id="ARBA00023146"/>
    </source>
</evidence>
<evidence type="ECO:0000313" key="19">
    <source>
        <dbReference type="EMBL" id="TKK68649.1"/>
    </source>
</evidence>
<evidence type="ECO:0000256" key="13">
    <source>
        <dbReference type="ARBA" id="ARBA00022917"/>
    </source>
</evidence>
<dbReference type="CDD" id="cd02800">
    <property type="entry name" value="tRNA_bind_EcMetRS_like"/>
    <property type="match status" value="1"/>
</dbReference>
<dbReference type="GO" id="GO:0004825">
    <property type="term" value="F:methionine-tRNA ligase activity"/>
    <property type="evidence" value="ECO:0007669"/>
    <property type="project" value="UniProtKB-UniRule"/>
</dbReference>
<evidence type="ECO:0000256" key="11">
    <source>
        <dbReference type="ARBA" id="ARBA00022840"/>
    </source>
</evidence>
<evidence type="ECO:0000256" key="1">
    <source>
        <dbReference type="ARBA" id="ARBA00003314"/>
    </source>
</evidence>
<sequence length="735" mass="83188">MKKPSRYLITAALPYANGLKHIGHLAGAYLPADIYVRYLRVQKKDVVFVCGSDEHGTAIPIQAAKESTTPQAIIDKYHPIIKENFEDLGIAFDIYARTSDPLHHETAQEFFTYLNSRGDFEVKETEQYYDEEAQTFLADRYIKGTCPNCGFPNAFGDQCERCGISLSPEMLIDPVSTLSGKPPVKRLTKQWYLPLDKHEAWLRKWILGEHKDDWRNNVLGQCKSWLDGGLQPRAITRDLDWGIKVPLADAQGKVLYVWFDAPIGYISATKQWAINCNKDWKPYWYSDETKLVHFIGKDNIVFHCIIFPVMLKLHGNILPANVPANEFMNLEGDKMSTSRNWKLEMQDYINDFVRKENGGPQMADVLRYYLTTIMPETKDSEFTWKGFQDANNNELVSILGNFVNRTFVLMHKLCNGKVPPLHATVLDAVDNVIINEIEGTKLKVENLLEEFKFKEALSVVMDLARKGNKYMQEKEPWKKVPANKEEPISADNQKQIDNCIHLCLQLTANLAIFINPFLPFTAKKLCKMMKVVDKMLEWKNGGRLKLLSVGYTLKAPELLFRKIEDEEVKAQVQKLEKASQSSAEQQAIAAKIQETGSSKVQEASNKVQESGNKPQDTATPALESNGKSQITIDDFAKIELRTGIITAAEKVEKADKLLKLQIDLGYETRTILSGIALYFKPEEIIGRQVTVVANLAPRKMRGIESNGMILMAEDNTGKLHFVSPDTLIEAGSRVS</sequence>
<dbReference type="PROSITE" id="PS50886">
    <property type="entry name" value="TRBD"/>
    <property type="match status" value="1"/>
</dbReference>
<accession>A0A4U3L2Z5</accession>
<evidence type="ECO:0000259" key="18">
    <source>
        <dbReference type="PROSITE" id="PS50886"/>
    </source>
</evidence>
<dbReference type="SUPFAM" id="SSF50249">
    <property type="entry name" value="Nucleic acid-binding proteins"/>
    <property type="match status" value="1"/>
</dbReference>
<proteinExistence type="inferred from homology"/>
<evidence type="ECO:0000256" key="12">
    <source>
        <dbReference type="ARBA" id="ARBA00022884"/>
    </source>
</evidence>
<feature type="domain" description="TRNA-binding" evidence="18">
    <location>
        <begin position="634"/>
        <end position="735"/>
    </location>
</feature>
<evidence type="ECO:0000256" key="7">
    <source>
        <dbReference type="ARBA" id="ARBA00022598"/>
    </source>
</evidence>
<feature type="region of interest" description="Disordered" evidence="17">
    <location>
        <begin position="593"/>
        <end position="624"/>
    </location>
</feature>
<feature type="compositionally biased region" description="Polar residues" evidence="17">
    <location>
        <begin position="595"/>
        <end position="618"/>
    </location>
</feature>
<evidence type="ECO:0000256" key="17">
    <source>
        <dbReference type="SAM" id="MobiDB-lite"/>
    </source>
</evidence>
<evidence type="ECO:0000256" key="9">
    <source>
        <dbReference type="ARBA" id="ARBA00022741"/>
    </source>
</evidence>
<dbReference type="NCBIfam" id="NF001100">
    <property type="entry name" value="PRK00133.1"/>
    <property type="match status" value="1"/>
</dbReference>
<dbReference type="GO" id="GO:0006431">
    <property type="term" value="P:methionyl-tRNA aminoacylation"/>
    <property type="evidence" value="ECO:0007669"/>
    <property type="project" value="UniProtKB-UniRule"/>
</dbReference>
<dbReference type="InterPro" id="IPR023458">
    <property type="entry name" value="Met-tRNA_ligase_1"/>
</dbReference>
<evidence type="ECO:0000256" key="10">
    <source>
        <dbReference type="ARBA" id="ARBA00022833"/>
    </source>
</evidence>
<dbReference type="InterPro" id="IPR029038">
    <property type="entry name" value="MetRS_Zn"/>
</dbReference>
<dbReference type="Gene3D" id="2.20.28.20">
    <property type="entry name" value="Methionyl-tRNA synthetase, Zn-domain"/>
    <property type="match status" value="1"/>
</dbReference>
<keyword evidence="7 16" id="KW-0436">Ligase</keyword>
<dbReference type="InterPro" id="IPR041872">
    <property type="entry name" value="Anticodon_Met"/>
</dbReference>
<comment type="function">
    <text evidence="1 16">Is required not only for elongation of protein synthesis but also for the initiation of all mRNA translation through initiator tRNA(fMet) aminoacylation.</text>
</comment>
<feature type="binding site" evidence="16">
    <location>
        <position position="162"/>
    </location>
    <ligand>
        <name>Zn(2+)</name>
        <dbReference type="ChEBI" id="CHEBI:29105"/>
    </ligand>
</feature>
<keyword evidence="14 16" id="KW-0030">Aminoacyl-tRNA synthetase</keyword>